<accession>A0AAV8WTM4</accession>
<dbReference type="InterPro" id="IPR001995">
    <property type="entry name" value="Peptidase_A2_cat"/>
</dbReference>
<dbReference type="AlphaFoldDB" id="A0AAV8WTM4"/>
<proteinExistence type="predicted"/>
<dbReference type="CDD" id="cd00303">
    <property type="entry name" value="retropepsin_like"/>
    <property type="match status" value="1"/>
</dbReference>
<keyword evidence="1" id="KW-0378">Hydrolase</keyword>
<dbReference type="InterPro" id="IPR021109">
    <property type="entry name" value="Peptidase_aspartic_dom_sf"/>
</dbReference>
<reference evidence="3" key="1">
    <citation type="journal article" date="2023" name="Insect Mol. Biol.">
        <title>Genome sequencing provides insights into the evolution of gene families encoding plant cell wall-degrading enzymes in longhorned beetles.</title>
        <authorList>
            <person name="Shin N.R."/>
            <person name="Okamura Y."/>
            <person name="Kirsch R."/>
            <person name="Pauchet Y."/>
        </authorList>
    </citation>
    <scope>NUCLEOTIDE SEQUENCE</scope>
    <source>
        <strain evidence="3">RBIC_L_NR</strain>
    </source>
</reference>
<sequence length="147" mass="16276">MSLNQHSVEVVSPVRSVLDYVLAHVQGDERPYVTVTIFGKQLLGLLDSGANRTIIGNKGWKLLKDIGLINLEKSEVKTVTVANGNSCNCIGILHTPVRLRDVEKIIDILVVPDLNQTLILGIDFWLRMGIVPNLSSNEWKFSLSDNV</sequence>
<dbReference type="InterPro" id="IPR001969">
    <property type="entry name" value="Aspartic_peptidase_AS"/>
</dbReference>
<dbReference type="PROSITE" id="PS00141">
    <property type="entry name" value="ASP_PROTEASE"/>
    <property type="match status" value="1"/>
</dbReference>
<comment type="caution">
    <text evidence="3">The sequence shown here is derived from an EMBL/GenBank/DDBJ whole genome shotgun (WGS) entry which is preliminary data.</text>
</comment>
<dbReference type="Proteomes" id="UP001162156">
    <property type="component" value="Unassembled WGS sequence"/>
</dbReference>
<dbReference type="Pfam" id="PF13650">
    <property type="entry name" value="Asp_protease_2"/>
    <property type="match status" value="1"/>
</dbReference>
<dbReference type="GO" id="GO:0004190">
    <property type="term" value="F:aspartic-type endopeptidase activity"/>
    <property type="evidence" value="ECO:0007669"/>
    <property type="project" value="InterPro"/>
</dbReference>
<evidence type="ECO:0000256" key="1">
    <source>
        <dbReference type="ARBA" id="ARBA00022801"/>
    </source>
</evidence>
<name>A0AAV8WTM4_9CUCU</name>
<evidence type="ECO:0000313" key="3">
    <source>
        <dbReference type="EMBL" id="KAJ8929587.1"/>
    </source>
</evidence>
<protein>
    <recommendedName>
        <fullName evidence="2">Peptidase A2 domain-containing protein</fullName>
    </recommendedName>
</protein>
<keyword evidence="4" id="KW-1185">Reference proteome</keyword>
<dbReference type="SUPFAM" id="SSF50630">
    <property type="entry name" value="Acid proteases"/>
    <property type="match status" value="1"/>
</dbReference>
<dbReference type="GO" id="GO:0006508">
    <property type="term" value="P:proteolysis"/>
    <property type="evidence" value="ECO:0007669"/>
    <property type="project" value="InterPro"/>
</dbReference>
<dbReference type="Gene3D" id="2.40.70.10">
    <property type="entry name" value="Acid Proteases"/>
    <property type="match status" value="1"/>
</dbReference>
<evidence type="ECO:0000313" key="4">
    <source>
        <dbReference type="Proteomes" id="UP001162156"/>
    </source>
</evidence>
<feature type="domain" description="Peptidase A2" evidence="2">
    <location>
        <begin position="42"/>
        <end position="124"/>
    </location>
</feature>
<evidence type="ECO:0000259" key="2">
    <source>
        <dbReference type="PROSITE" id="PS50175"/>
    </source>
</evidence>
<dbReference type="PROSITE" id="PS50175">
    <property type="entry name" value="ASP_PROT_RETROV"/>
    <property type="match status" value="1"/>
</dbReference>
<dbReference type="EMBL" id="JANEYF010004952">
    <property type="protein sequence ID" value="KAJ8929587.1"/>
    <property type="molecule type" value="Genomic_DNA"/>
</dbReference>
<gene>
    <name evidence="3" type="ORF">NQ314_017694</name>
</gene>
<organism evidence="3 4">
    <name type="scientific">Rhamnusium bicolor</name>
    <dbReference type="NCBI Taxonomy" id="1586634"/>
    <lineage>
        <taxon>Eukaryota</taxon>
        <taxon>Metazoa</taxon>
        <taxon>Ecdysozoa</taxon>
        <taxon>Arthropoda</taxon>
        <taxon>Hexapoda</taxon>
        <taxon>Insecta</taxon>
        <taxon>Pterygota</taxon>
        <taxon>Neoptera</taxon>
        <taxon>Endopterygota</taxon>
        <taxon>Coleoptera</taxon>
        <taxon>Polyphaga</taxon>
        <taxon>Cucujiformia</taxon>
        <taxon>Chrysomeloidea</taxon>
        <taxon>Cerambycidae</taxon>
        <taxon>Lepturinae</taxon>
        <taxon>Rhagiini</taxon>
        <taxon>Rhamnusium</taxon>
    </lineage>
</organism>